<dbReference type="AlphaFoldDB" id="A0AAV5WR46"/>
<dbReference type="Proteomes" id="UP001432322">
    <property type="component" value="Unassembled WGS sequence"/>
</dbReference>
<feature type="non-terminal residue" evidence="1">
    <location>
        <position position="118"/>
    </location>
</feature>
<evidence type="ECO:0008006" key="3">
    <source>
        <dbReference type="Google" id="ProtNLM"/>
    </source>
</evidence>
<proteinExistence type="predicted"/>
<reference evidence="1" key="1">
    <citation type="submission" date="2023-10" db="EMBL/GenBank/DDBJ databases">
        <title>Genome assembly of Pristionchus species.</title>
        <authorList>
            <person name="Yoshida K."/>
            <person name="Sommer R.J."/>
        </authorList>
    </citation>
    <scope>NUCLEOTIDE SEQUENCE</scope>
    <source>
        <strain evidence="1">RS5133</strain>
    </source>
</reference>
<dbReference type="EMBL" id="BTSY01000006">
    <property type="protein sequence ID" value="GMT33843.1"/>
    <property type="molecule type" value="Genomic_DNA"/>
</dbReference>
<evidence type="ECO:0000313" key="1">
    <source>
        <dbReference type="EMBL" id="GMT33843.1"/>
    </source>
</evidence>
<comment type="caution">
    <text evidence="1">The sequence shown here is derived from an EMBL/GenBank/DDBJ whole genome shotgun (WGS) entry which is preliminary data.</text>
</comment>
<protein>
    <recommendedName>
        <fullName evidence="3">G protein-coupled receptor</fullName>
    </recommendedName>
</protein>
<sequence length="118" mass="13589">MKWFRRLENVSVFLLFFILLSRLLNIFTLVFLVGNTAKAAGPVLESLPPSSPSSEILLKSRRTANLRLRNIRITIIVDHHFNLVFLFRHLQSLRVLLNVFLVEGKRSILPITRIGLVL</sequence>
<keyword evidence="2" id="KW-1185">Reference proteome</keyword>
<evidence type="ECO:0000313" key="2">
    <source>
        <dbReference type="Proteomes" id="UP001432322"/>
    </source>
</evidence>
<gene>
    <name evidence="1" type="ORF">PFISCL1PPCAC_25140</name>
</gene>
<organism evidence="1 2">
    <name type="scientific">Pristionchus fissidentatus</name>
    <dbReference type="NCBI Taxonomy" id="1538716"/>
    <lineage>
        <taxon>Eukaryota</taxon>
        <taxon>Metazoa</taxon>
        <taxon>Ecdysozoa</taxon>
        <taxon>Nematoda</taxon>
        <taxon>Chromadorea</taxon>
        <taxon>Rhabditida</taxon>
        <taxon>Rhabditina</taxon>
        <taxon>Diplogasteromorpha</taxon>
        <taxon>Diplogasteroidea</taxon>
        <taxon>Neodiplogasteridae</taxon>
        <taxon>Pristionchus</taxon>
    </lineage>
</organism>
<name>A0AAV5WR46_9BILA</name>
<accession>A0AAV5WR46</accession>